<dbReference type="PANTHER" id="PTHR34203:SF15">
    <property type="entry name" value="SLL1173 PROTEIN"/>
    <property type="match status" value="1"/>
</dbReference>
<feature type="domain" description="Methyltransferase FkbM" evidence="1">
    <location>
        <begin position="45"/>
        <end position="175"/>
    </location>
</feature>
<keyword evidence="2" id="KW-0808">Transferase</keyword>
<evidence type="ECO:0000259" key="1">
    <source>
        <dbReference type="Pfam" id="PF05050"/>
    </source>
</evidence>
<protein>
    <submittedName>
        <fullName evidence="2">FkbM family methyltransferase</fullName>
    </submittedName>
</protein>
<dbReference type="InterPro" id="IPR006342">
    <property type="entry name" value="FkbM_mtfrase"/>
</dbReference>
<gene>
    <name evidence="2" type="ORF">F4148_16250</name>
</gene>
<dbReference type="InterPro" id="IPR029063">
    <property type="entry name" value="SAM-dependent_MTases_sf"/>
</dbReference>
<accession>A0A6B1G096</accession>
<sequence>MPAAHFWGLWGLARSLLIYYGKPGRARRDSRFYAQFIGRDALVFDIGAHVGNRVGVFLKLGAACIAVEPQPLFSSLLKRIYGRHPAFSLVETALGSEKGETEMHISRRTPTVSTTADAWRDKVGRSPSFARVRWEDTVSIPVTTLDALIDRFGMPDLCKIDVEGSELAVLQGLSRPLPLLSFEYIPAAGTEAVASIARLEEVGSYEYNWSQGESQQLQEKVWLTPAAMNSRLQQMEIDEPSGDIYARLN</sequence>
<dbReference type="GO" id="GO:0032259">
    <property type="term" value="P:methylation"/>
    <property type="evidence" value="ECO:0007669"/>
    <property type="project" value="UniProtKB-KW"/>
</dbReference>
<organism evidence="2">
    <name type="scientific">Caldilineaceae bacterium SB0675_bin_29</name>
    <dbReference type="NCBI Taxonomy" id="2605266"/>
    <lineage>
        <taxon>Bacteria</taxon>
        <taxon>Bacillati</taxon>
        <taxon>Chloroflexota</taxon>
        <taxon>Caldilineae</taxon>
        <taxon>Caldilineales</taxon>
        <taxon>Caldilineaceae</taxon>
    </lineage>
</organism>
<dbReference type="SUPFAM" id="SSF53335">
    <property type="entry name" value="S-adenosyl-L-methionine-dependent methyltransferases"/>
    <property type="match status" value="1"/>
</dbReference>
<proteinExistence type="predicted"/>
<reference evidence="2" key="1">
    <citation type="submission" date="2019-09" db="EMBL/GenBank/DDBJ databases">
        <title>Characterisation of the sponge microbiome using genome-centric metagenomics.</title>
        <authorList>
            <person name="Engelberts J.P."/>
            <person name="Robbins S.J."/>
            <person name="De Goeij J.M."/>
            <person name="Aranda M."/>
            <person name="Bell S.C."/>
            <person name="Webster N.S."/>
        </authorList>
    </citation>
    <scope>NUCLEOTIDE SEQUENCE</scope>
    <source>
        <strain evidence="2">SB0675_bin_29</strain>
    </source>
</reference>
<name>A0A6B1G096_9CHLR</name>
<keyword evidence="2" id="KW-0489">Methyltransferase</keyword>
<comment type="caution">
    <text evidence="2">The sequence shown here is derived from an EMBL/GenBank/DDBJ whole genome shotgun (WGS) entry which is preliminary data.</text>
</comment>
<dbReference type="GO" id="GO:0008168">
    <property type="term" value="F:methyltransferase activity"/>
    <property type="evidence" value="ECO:0007669"/>
    <property type="project" value="UniProtKB-KW"/>
</dbReference>
<dbReference type="AlphaFoldDB" id="A0A6B1G096"/>
<dbReference type="EMBL" id="VYDA01000575">
    <property type="protein sequence ID" value="MYH63232.1"/>
    <property type="molecule type" value="Genomic_DNA"/>
</dbReference>
<evidence type="ECO:0000313" key="2">
    <source>
        <dbReference type="EMBL" id="MYH63232.1"/>
    </source>
</evidence>
<dbReference type="Pfam" id="PF05050">
    <property type="entry name" value="Methyltransf_21"/>
    <property type="match status" value="1"/>
</dbReference>
<dbReference type="InterPro" id="IPR052514">
    <property type="entry name" value="SAM-dependent_MTase"/>
</dbReference>
<dbReference type="Gene3D" id="3.40.50.150">
    <property type="entry name" value="Vaccinia Virus protein VP39"/>
    <property type="match status" value="1"/>
</dbReference>
<dbReference type="NCBIfam" id="TIGR01444">
    <property type="entry name" value="fkbM_fam"/>
    <property type="match status" value="1"/>
</dbReference>
<dbReference type="PANTHER" id="PTHR34203">
    <property type="entry name" value="METHYLTRANSFERASE, FKBM FAMILY PROTEIN"/>
    <property type="match status" value="1"/>
</dbReference>